<evidence type="ECO:0000256" key="2">
    <source>
        <dbReference type="ARBA" id="ARBA00022692"/>
    </source>
</evidence>
<feature type="transmembrane region" description="Helical" evidence="5">
    <location>
        <begin position="37"/>
        <end position="55"/>
    </location>
</feature>
<feature type="transmembrane region" description="Helical" evidence="5">
    <location>
        <begin position="191"/>
        <end position="210"/>
    </location>
</feature>
<feature type="transmembrane region" description="Helical" evidence="5">
    <location>
        <begin position="277"/>
        <end position="297"/>
    </location>
</feature>
<dbReference type="OrthoDB" id="5547497at2759"/>
<reference evidence="6 7" key="1">
    <citation type="submission" date="2016-06" db="EMBL/GenBank/DDBJ databases">
        <authorList>
            <consortium name="Pathogen Informatics"/>
        </authorList>
    </citation>
    <scope>NUCLEOTIDE SEQUENCE [LARGE SCALE GENOMIC DNA]</scope>
</reference>
<dbReference type="InterPro" id="IPR050186">
    <property type="entry name" value="TPT_transporter"/>
</dbReference>
<accession>A0A1D3JJ45</accession>
<evidence type="ECO:0000256" key="3">
    <source>
        <dbReference type="ARBA" id="ARBA00022989"/>
    </source>
</evidence>
<keyword evidence="2 5" id="KW-0812">Transmembrane</keyword>
<dbReference type="EMBL" id="LT594625">
    <property type="protein sequence ID" value="SBT86508.1"/>
    <property type="molecule type" value="Genomic_DNA"/>
</dbReference>
<proteinExistence type="predicted"/>
<evidence type="ECO:0000313" key="6">
    <source>
        <dbReference type="EMBL" id="SBT86508.1"/>
    </source>
</evidence>
<dbReference type="RefSeq" id="XP_028859657.1">
    <property type="nucleotide sequence ID" value="XM_029003199.1"/>
</dbReference>
<dbReference type="KEGG" id="pmal:PMUG01_04020300"/>
<organism evidence="6 7">
    <name type="scientific">Plasmodium malariae</name>
    <dbReference type="NCBI Taxonomy" id="5858"/>
    <lineage>
        <taxon>Eukaryota</taxon>
        <taxon>Sar</taxon>
        <taxon>Alveolata</taxon>
        <taxon>Apicomplexa</taxon>
        <taxon>Aconoidasida</taxon>
        <taxon>Haemosporida</taxon>
        <taxon>Plasmodiidae</taxon>
        <taxon>Plasmodium</taxon>
        <taxon>Plasmodium (Plasmodium)</taxon>
    </lineage>
</organism>
<evidence type="ECO:0000256" key="4">
    <source>
        <dbReference type="ARBA" id="ARBA00023136"/>
    </source>
</evidence>
<dbReference type="AlphaFoldDB" id="A0A1D3JJ45"/>
<gene>
    <name evidence="6" type="primary">PmUG01_04020300</name>
    <name evidence="6" type="ORF">PMUG01_04020300</name>
</gene>
<feature type="transmembrane region" description="Helical" evidence="5">
    <location>
        <begin position="134"/>
        <end position="155"/>
    </location>
</feature>
<feature type="transmembrane region" description="Helical" evidence="5">
    <location>
        <begin position="7"/>
        <end position="25"/>
    </location>
</feature>
<evidence type="ECO:0000256" key="5">
    <source>
        <dbReference type="SAM" id="Phobius"/>
    </source>
</evidence>
<feature type="transmembrane region" description="Helical" evidence="5">
    <location>
        <begin position="161"/>
        <end position="179"/>
    </location>
</feature>
<dbReference type="Proteomes" id="UP000219813">
    <property type="component" value="Chromosome 4"/>
</dbReference>
<evidence type="ECO:0000313" key="7">
    <source>
        <dbReference type="Proteomes" id="UP000219813"/>
    </source>
</evidence>
<comment type="subcellular location">
    <subcellularLocation>
        <location evidence="1">Membrane</location>
        <topology evidence="1">Multi-pass membrane protein</topology>
    </subcellularLocation>
</comment>
<dbReference type="OMA" id="WWTSNIV"/>
<dbReference type="GO" id="GO:0016020">
    <property type="term" value="C:membrane"/>
    <property type="evidence" value="ECO:0007669"/>
    <property type="project" value="UniProtKB-SubCell"/>
</dbReference>
<keyword evidence="7" id="KW-1185">Reference proteome</keyword>
<dbReference type="VEuPathDB" id="PlasmoDB:PmUG01_04020300"/>
<feature type="transmembrane region" description="Helical" evidence="5">
    <location>
        <begin position="82"/>
        <end position="103"/>
    </location>
</feature>
<evidence type="ECO:0000256" key="1">
    <source>
        <dbReference type="ARBA" id="ARBA00004141"/>
    </source>
</evidence>
<protein>
    <submittedName>
        <fullName evidence="6">GDP-fructose:GMP antiporter, putative</fullName>
    </submittedName>
</protein>
<feature type="transmembrane region" description="Helical" evidence="5">
    <location>
        <begin position="222"/>
        <end position="248"/>
    </location>
</feature>
<keyword evidence="4 5" id="KW-0472">Membrane</keyword>
<sequence length="316" mass="36952">MGKSDLAVLFSIGMYLLSSITSVFVNKYVLMDDVIDTVLLILLQHLSCLLFLFLFKKYLTKLQNDNNTEGENFSLYEGIKHMWLLIISFNFTLILGNICLKYTNISSYQLARSMTLPFNFFFSYFYFKQIKFNILMICSCILVSIGFFIFSIDAVNTNYRSVLYGTTVSIIQAIHLNLLKQKLLIYKNKMIMLRYNLIYSSIILFIYLTITRDIFAVFNLNYRAAFFLFLSCVSAICVTFSSFLCIYYTDNVVYNMFGNVKSTMQTFLSKYYNSEHLNLYTMIGIIFTTLGSFIYTYSCEYTKKKKKELKKKKKST</sequence>
<dbReference type="GeneID" id="39867032"/>
<dbReference type="PANTHER" id="PTHR11132">
    <property type="entry name" value="SOLUTE CARRIER FAMILY 35"/>
    <property type="match status" value="1"/>
</dbReference>
<name>A0A1D3JJ45_PLAMA</name>
<keyword evidence="3 5" id="KW-1133">Transmembrane helix</keyword>